<organism evidence="3 4">
    <name type="scientific">Castilleja foliolosa</name>
    <dbReference type="NCBI Taxonomy" id="1961234"/>
    <lineage>
        <taxon>Eukaryota</taxon>
        <taxon>Viridiplantae</taxon>
        <taxon>Streptophyta</taxon>
        <taxon>Embryophyta</taxon>
        <taxon>Tracheophyta</taxon>
        <taxon>Spermatophyta</taxon>
        <taxon>Magnoliopsida</taxon>
        <taxon>eudicotyledons</taxon>
        <taxon>Gunneridae</taxon>
        <taxon>Pentapetalae</taxon>
        <taxon>asterids</taxon>
        <taxon>lamiids</taxon>
        <taxon>Lamiales</taxon>
        <taxon>Orobanchaceae</taxon>
        <taxon>Pedicularideae</taxon>
        <taxon>Castillejinae</taxon>
        <taxon>Castilleja</taxon>
    </lineage>
</organism>
<evidence type="ECO:0000313" key="4">
    <source>
        <dbReference type="Proteomes" id="UP001632038"/>
    </source>
</evidence>
<evidence type="ECO:0000256" key="2">
    <source>
        <dbReference type="PROSITE-ProRule" id="PRU00708"/>
    </source>
</evidence>
<evidence type="ECO:0000256" key="1">
    <source>
        <dbReference type="ARBA" id="ARBA00022737"/>
    </source>
</evidence>
<dbReference type="Proteomes" id="UP001632038">
    <property type="component" value="Unassembled WGS sequence"/>
</dbReference>
<dbReference type="EMBL" id="JAVIJP010000005">
    <property type="protein sequence ID" value="KAL3654102.1"/>
    <property type="molecule type" value="Genomic_DNA"/>
</dbReference>
<dbReference type="PROSITE" id="PS51375">
    <property type="entry name" value="PPR"/>
    <property type="match status" value="1"/>
</dbReference>
<dbReference type="InterPro" id="IPR011990">
    <property type="entry name" value="TPR-like_helical_dom_sf"/>
</dbReference>
<dbReference type="PANTHER" id="PTHR47926:SF531">
    <property type="entry name" value="TETRATRICOPEPTIDE REPEAT SUPERFAMILY PROTEIN"/>
    <property type="match status" value="1"/>
</dbReference>
<keyword evidence="1" id="KW-0677">Repeat</keyword>
<protein>
    <recommendedName>
        <fullName evidence="5">Pentatricopeptide repeat-containing protein</fullName>
    </recommendedName>
</protein>
<reference evidence="4" key="1">
    <citation type="journal article" date="2024" name="IScience">
        <title>Strigolactones Initiate the Formation of Haustorium-like Structures in Castilleja.</title>
        <authorList>
            <person name="Buerger M."/>
            <person name="Peterson D."/>
            <person name="Chory J."/>
        </authorList>
    </citation>
    <scope>NUCLEOTIDE SEQUENCE [LARGE SCALE GENOMIC DNA]</scope>
</reference>
<gene>
    <name evidence="3" type="ORF">CASFOL_003783</name>
</gene>
<evidence type="ECO:0008006" key="5">
    <source>
        <dbReference type="Google" id="ProtNLM"/>
    </source>
</evidence>
<name>A0ABD3EIP4_9LAMI</name>
<comment type="caution">
    <text evidence="3">The sequence shown here is derived from an EMBL/GenBank/DDBJ whole genome shotgun (WGS) entry which is preliminary data.</text>
</comment>
<feature type="repeat" description="PPR" evidence="2">
    <location>
        <begin position="309"/>
        <end position="339"/>
    </location>
</feature>
<keyword evidence="4" id="KW-1185">Reference proteome</keyword>
<evidence type="ECO:0000313" key="3">
    <source>
        <dbReference type="EMBL" id="KAL3654102.1"/>
    </source>
</evidence>
<accession>A0ABD3EIP4</accession>
<dbReference type="InterPro" id="IPR046960">
    <property type="entry name" value="PPR_At4g14850-like_plant"/>
</dbReference>
<proteinExistence type="predicted"/>
<dbReference type="InterPro" id="IPR002885">
    <property type="entry name" value="PPR_rpt"/>
</dbReference>
<dbReference type="PANTHER" id="PTHR47926">
    <property type="entry name" value="PENTATRICOPEPTIDE REPEAT-CONTAINING PROTEIN"/>
    <property type="match status" value="1"/>
</dbReference>
<dbReference type="Gene3D" id="1.25.40.10">
    <property type="entry name" value="Tetratricopeptide repeat domain"/>
    <property type="match status" value="2"/>
</dbReference>
<dbReference type="NCBIfam" id="TIGR00756">
    <property type="entry name" value="PPR"/>
    <property type="match status" value="2"/>
</dbReference>
<sequence>MLAMKRAQILSISERLLSATAISRPPLPLPHLTSPPPLCNISPQFTSAGDDKISFFGTATDSPNLFLPMKSSGASNDENIDCYFKNSALIDAWKFAEVEKVGIMLCKCKTIKQLKQVHLRMLINCLRDDDNCSNYLADKFWSWDLGQGTMRQGLVMRDGSLFLDKECFLEALNCIALLLLKPIGHREEEKHGFEFLGDPSDYSRATGRGILHWVLKSESINTYASVYNGMRYQDNMSPDRFTLGFLFKSFASSNRLKSGKTMHGHVIKLGFVSDMFVMNSLLEFYFRFVKGRHQLRAVRKVFVQMPERDIASWNAMISGLLDSDLFSEALSVFNDMLLLADDRCKPDETTLINIISNKGIYLSPDLGKWLDAYIKENKLVLSLPLGNALLSMFVYYDDIGNAKVVFKSMSKKSTYTWNLMITLLVRNKFYKEALLLFDSMSCCSEEEGGYFVFHTILSTFEDDPSLVGDGKRLFRAIYKMMYVFGVKPKVYIFLILIRILTRVGWLEAAKIVAKIVEEISPFYFQMECSNLDEVKEMAVYDDSEYLPEDKVKGISLTEAQHAQETHPLLEDDDDDVYKVAESLSRQLLDLHDQMVRI</sequence>
<dbReference type="Pfam" id="PF01535">
    <property type="entry name" value="PPR"/>
    <property type="match status" value="2"/>
</dbReference>
<dbReference type="AlphaFoldDB" id="A0ABD3EIP4"/>